<feature type="domain" description="HipA N-terminal subdomain 1" evidence="5">
    <location>
        <begin position="12"/>
        <end position="129"/>
    </location>
</feature>
<dbReference type="Pfam" id="PF07804">
    <property type="entry name" value="HipA_C"/>
    <property type="match status" value="1"/>
</dbReference>
<dbReference type="EMBL" id="CP134880">
    <property type="protein sequence ID" value="WNM27354.1"/>
    <property type="molecule type" value="Genomic_DNA"/>
</dbReference>
<evidence type="ECO:0000256" key="3">
    <source>
        <dbReference type="ARBA" id="ARBA00022777"/>
    </source>
</evidence>
<keyword evidence="2" id="KW-0808">Transferase</keyword>
<sequence>MADYTHVDLLGIHAWGRRVGVLTASERARGAYVFQYDPDWLTTSIELAPLLMARGAGTGRGRDTFLFPTDQYNDITFKGLPPMLADSLPDAFGNTLIDAALREGGIDGEATALDRLAYMGSRTMGALTFEPAGDPPADPATAIDLRELVETARATVSGDLSTEDGTSAALKHLLQVGTSAGGARPKAVVAFNPDTVELRAGNIDLDVPGFQQWLLKFDGVGKRTSTSTGQRLGDPRGYTRIEQAYYLMARAAGLNVPETALLEEGGRAHFMIRRFDRTDTDERLHQQSLCGLTGLDFNLQPDEAGRGNRYEDYFATLTRMGVDSDADRREAFRRLVFNVLASNNDDHTKNFAFLMDSTGAWSLAPAYDLTYSYSPESLWVSSHLMSVGGKRAGITRRDLMDFADRQDVPGAASIIDQVEDAVAHWDVQAAEAGVSAANVAMVGDRLDAVTAEARA</sequence>
<evidence type="ECO:0000259" key="5">
    <source>
        <dbReference type="Pfam" id="PF13657"/>
    </source>
</evidence>
<evidence type="ECO:0000259" key="4">
    <source>
        <dbReference type="Pfam" id="PF07804"/>
    </source>
</evidence>
<dbReference type="Gene3D" id="1.10.1070.20">
    <property type="match status" value="1"/>
</dbReference>
<dbReference type="InterPro" id="IPR012893">
    <property type="entry name" value="HipA-like_C"/>
</dbReference>
<gene>
    <name evidence="6" type="ORF">RN607_14315</name>
</gene>
<organism evidence="6">
    <name type="scientific">Demequina capsici</name>
    <dbReference type="NCBI Taxonomy" id="3075620"/>
    <lineage>
        <taxon>Bacteria</taxon>
        <taxon>Bacillati</taxon>
        <taxon>Actinomycetota</taxon>
        <taxon>Actinomycetes</taxon>
        <taxon>Micrococcales</taxon>
        <taxon>Demequinaceae</taxon>
        <taxon>Demequina</taxon>
    </lineage>
</organism>
<evidence type="ECO:0000256" key="1">
    <source>
        <dbReference type="ARBA" id="ARBA00010164"/>
    </source>
</evidence>
<dbReference type="InterPro" id="IPR052028">
    <property type="entry name" value="HipA_Ser/Thr_kinase"/>
</dbReference>
<dbReference type="InterPro" id="IPR017508">
    <property type="entry name" value="HipA_N1"/>
</dbReference>
<dbReference type="RefSeq" id="WP_313543346.1">
    <property type="nucleotide sequence ID" value="NZ_CP134880.1"/>
</dbReference>
<dbReference type="Pfam" id="PF13657">
    <property type="entry name" value="Couple_hipA"/>
    <property type="match status" value="1"/>
</dbReference>
<evidence type="ECO:0000313" key="6">
    <source>
        <dbReference type="EMBL" id="WNM27354.1"/>
    </source>
</evidence>
<dbReference type="PANTHER" id="PTHR37419">
    <property type="entry name" value="SERINE/THREONINE-PROTEIN KINASE TOXIN HIPA"/>
    <property type="match status" value="1"/>
</dbReference>
<dbReference type="AlphaFoldDB" id="A0AA96FBS3"/>
<evidence type="ECO:0000256" key="2">
    <source>
        <dbReference type="ARBA" id="ARBA00022679"/>
    </source>
</evidence>
<dbReference type="PANTHER" id="PTHR37419:SF8">
    <property type="entry name" value="TOXIN YJJJ"/>
    <property type="match status" value="1"/>
</dbReference>
<reference evidence="6" key="1">
    <citation type="submission" date="2023-09" db="EMBL/GenBank/DDBJ databases">
        <title>Demequina sp. a novel bacteria isolated from Capsicum annuum.</title>
        <authorList>
            <person name="Humaira Z."/>
            <person name="Lee J."/>
            <person name="Cho D."/>
        </authorList>
    </citation>
    <scope>NUCLEOTIDE SEQUENCE</scope>
    <source>
        <strain evidence="6">PMTSA13</strain>
    </source>
</reference>
<dbReference type="Proteomes" id="UP001303408">
    <property type="component" value="Chromosome"/>
</dbReference>
<accession>A0AA96FBS3</accession>
<feature type="domain" description="HipA-like C-terminal" evidence="4">
    <location>
        <begin position="178"/>
        <end position="425"/>
    </location>
</feature>
<dbReference type="KEGG" id="dcp:RN607_14315"/>
<proteinExistence type="inferred from homology"/>
<comment type="similarity">
    <text evidence="1">Belongs to the HipA Ser/Thr kinase family.</text>
</comment>
<dbReference type="GO" id="GO:0005829">
    <property type="term" value="C:cytosol"/>
    <property type="evidence" value="ECO:0007669"/>
    <property type="project" value="TreeGrafter"/>
</dbReference>
<protein>
    <submittedName>
        <fullName evidence="6">Type II toxin-antitoxin system HipA family toxin</fullName>
    </submittedName>
</protein>
<dbReference type="GO" id="GO:0004674">
    <property type="term" value="F:protein serine/threonine kinase activity"/>
    <property type="evidence" value="ECO:0007669"/>
    <property type="project" value="TreeGrafter"/>
</dbReference>
<name>A0AA96FBS3_9MICO</name>
<keyword evidence="3" id="KW-0418">Kinase</keyword>